<dbReference type="RefSeq" id="WP_209372007.1">
    <property type="nucleotide sequence ID" value="NZ_JAGIZA010000003.1"/>
</dbReference>
<gene>
    <name evidence="1" type="ORF">J5Y10_06635</name>
</gene>
<sequence>MQDLDTPPDPRAGRPARGLAPNVVLTAIRDLVQHARAAELPLADELLTDILAKLCGWPVEELNRLR</sequence>
<dbReference type="AlphaFoldDB" id="A0A940MWF3"/>
<protein>
    <submittedName>
        <fullName evidence="1">Uncharacterized protein</fullName>
    </submittedName>
</protein>
<accession>A0A940MWF3</accession>
<reference evidence="1" key="1">
    <citation type="submission" date="2021-03" db="EMBL/GenBank/DDBJ databases">
        <authorList>
            <person name="So Y."/>
        </authorList>
    </citation>
    <scope>NUCLEOTIDE SEQUENCE</scope>
    <source>
        <strain evidence="1">SG15</strain>
    </source>
</reference>
<organism evidence="1 2">
    <name type="scientific">Roseomonas indoligenes</name>
    <dbReference type="NCBI Taxonomy" id="2820811"/>
    <lineage>
        <taxon>Bacteria</taxon>
        <taxon>Pseudomonadati</taxon>
        <taxon>Pseudomonadota</taxon>
        <taxon>Alphaproteobacteria</taxon>
        <taxon>Acetobacterales</taxon>
        <taxon>Roseomonadaceae</taxon>
        <taxon>Roseomonas</taxon>
    </lineage>
</organism>
<dbReference type="Proteomes" id="UP000677537">
    <property type="component" value="Unassembled WGS sequence"/>
</dbReference>
<proteinExistence type="predicted"/>
<evidence type="ECO:0000313" key="1">
    <source>
        <dbReference type="EMBL" id="MBP0492452.1"/>
    </source>
</evidence>
<comment type="caution">
    <text evidence="1">The sequence shown here is derived from an EMBL/GenBank/DDBJ whole genome shotgun (WGS) entry which is preliminary data.</text>
</comment>
<evidence type="ECO:0000313" key="2">
    <source>
        <dbReference type="Proteomes" id="UP000677537"/>
    </source>
</evidence>
<dbReference type="EMBL" id="JAGIZA010000003">
    <property type="protein sequence ID" value="MBP0492452.1"/>
    <property type="molecule type" value="Genomic_DNA"/>
</dbReference>
<name>A0A940MWF3_9PROT</name>
<keyword evidence="2" id="KW-1185">Reference proteome</keyword>